<gene>
    <name evidence="2" type="ORF">HMPREF0476_1682</name>
</gene>
<dbReference type="STRING" id="504.KKKWG1_0107"/>
<dbReference type="SUPFAM" id="SSF50199">
    <property type="entry name" value="Staphylococcal nuclease"/>
    <property type="match status" value="1"/>
</dbReference>
<dbReference type="GO" id="GO:1990599">
    <property type="term" value="F:3' overhang single-stranded DNA endodeoxyribonuclease activity"/>
    <property type="evidence" value="ECO:0007669"/>
    <property type="project" value="UniProtKB-EC"/>
</dbReference>
<organism evidence="2 3">
    <name type="scientific">Kingella kingae ATCC 23330</name>
    <dbReference type="NCBI Taxonomy" id="887327"/>
    <lineage>
        <taxon>Bacteria</taxon>
        <taxon>Pseudomonadati</taxon>
        <taxon>Pseudomonadota</taxon>
        <taxon>Betaproteobacteria</taxon>
        <taxon>Neisseriales</taxon>
        <taxon>Neisseriaceae</taxon>
        <taxon>Kingella</taxon>
    </lineage>
</organism>
<dbReference type="SMART" id="SM00318">
    <property type="entry name" value="SNc"/>
    <property type="match status" value="1"/>
</dbReference>
<dbReference type="EC" id="3.1.31.1" evidence="2"/>
<dbReference type="PANTHER" id="PTHR12302">
    <property type="entry name" value="EBNA2 BINDING PROTEIN P100"/>
    <property type="match status" value="1"/>
</dbReference>
<dbReference type="HOGENOM" id="CLU_046484_7_4_4"/>
<feature type="domain" description="TNase-like" evidence="1">
    <location>
        <begin position="44"/>
        <end position="172"/>
    </location>
</feature>
<comment type="caution">
    <text evidence="2">The sequence shown here is derived from an EMBL/GenBank/DDBJ whole genome shotgun (WGS) entry which is preliminary data.</text>
</comment>
<dbReference type="GO" id="GO:0003676">
    <property type="term" value="F:nucleic acid binding"/>
    <property type="evidence" value="ECO:0007669"/>
    <property type="project" value="InterPro"/>
</dbReference>
<keyword evidence="3" id="KW-1185">Reference proteome</keyword>
<sequence>MFGKVQAALLLNGNNMKANWKICLSALILIAQTACGAASTSNENGYSATVKSVHDGDTVRVVDANGQTQRVRLAYIDAPELNQVDGKSSRDALRKIVAQQKVRVEVFDTDQYGRQVARIYANGQDVNLLQIQQGNAWHYRSIAKRNQAKTDYAQYEAAEQSAKQQRLGLWTNRQAIAPWQYRYNQRQSEQ</sequence>
<dbReference type="Gene3D" id="2.40.50.90">
    <property type="match status" value="1"/>
</dbReference>
<dbReference type="eggNOG" id="COG1525">
    <property type="taxonomic scope" value="Bacteria"/>
</dbReference>
<evidence type="ECO:0000313" key="3">
    <source>
        <dbReference type="Proteomes" id="UP000004207"/>
    </source>
</evidence>
<dbReference type="AlphaFoldDB" id="F5S8Z9"/>
<reference evidence="2 3" key="1">
    <citation type="submission" date="2011-04" db="EMBL/GenBank/DDBJ databases">
        <authorList>
            <person name="Muzny D."/>
            <person name="Qin X."/>
            <person name="Deng J."/>
            <person name="Jiang H."/>
            <person name="Liu Y."/>
            <person name="Qu J."/>
            <person name="Song X.-Z."/>
            <person name="Zhang L."/>
            <person name="Thornton R."/>
            <person name="Coyle M."/>
            <person name="Francisco L."/>
            <person name="Jackson L."/>
            <person name="Javaid M."/>
            <person name="Korchina V."/>
            <person name="Kovar C."/>
            <person name="Mata R."/>
            <person name="Mathew T."/>
            <person name="Ngo R."/>
            <person name="Nguyen L."/>
            <person name="Nguyen N."/>
            <person name="Okwuonu G."/>
            <person name="Ongeri F."/>
            <person name="Pham C."/>
            <person name="Simmons D."/>
            <person name="Wilczek-Boney K."/>
            <person name="Hale W."/>
            <person name="Jakkamsetti A."/>
            <person name="Pham P."/>
            <person name="Ruth R."/>
            <person name="San Lucas F."/>
            <person name="Warren J."/>
            <person name="Zhang J."/>
            <person name="Zhao Z."/>
            <person name="Zhou C."/>
            <person name="Zhu D."/>
            <person name="Lee S."/>
            <person name="Bess C."/>
            <person name="Blankenburg K."/>
            <person name="Forbes L."/>
            <person name="Fu Q."/>
            <person name="Gubbala S."/>
            <person name="Hirani K."/>
            <person name="Jayaseelan J.C."/>
            <person name="Lara F."/>
            <person name="Munidasa M."/>
            <person name="Palculict T."/>
            <person name="Patil S."/>
            <person name="Pu L.-L."/>
            <person name="Saada N."/>
            <person name="Tang L."/>
            <person name="Weissenberger G."/>
            <person name="Zhu Y."/>
            <person name="Hemphill L."/>
            <person name="Shang Y."/>
            <person name="Youmans B."/>
            <person name="Ayvaz T."/>
            <person name="Ross M."/>
            <person name="Santibanez J."/>
            <person name="Aqrawi P."/>
            <person name="Gross S."/>
            <person name="Joshi V."/>
            <person name="Fowler G."/>
            <person name="Nazareth L."/>
            <person name="Reid J."/>
            <person name="Worley K."/>
            <person name="Petrosino J."/>
            <person name="Highlander S."/>
            <person name="Gibbs R."/>
        </authorList>
    </citation>
    <scope>NUCLEOTIDE SEQUENCE [LARGE SCALE GENOMIC DNA]</scope>
    <source>
        <strain evidence="2 3">ATCC 23330</strain>
    </source>
</reference>
<dbReference type="PANTHER" id="PTHR12302:SF26">
    <property type="entry name" value="BLR1266 PROTEIN"/>
    <property type="match status" value="1"/>
</dbReference>
<dbReference type="OrthoDB" id="9805504at2"/>
<name>F5S8Z9_KINKI</name>
<dbReference type="PROSITE" id="PS01123">
    <property type="entry name" value="TNASE_1"/>
    <property type="match status" value="1"/>
</dbReference>
<dbReference type="PROSITE" id="PS50830">
    <property type="entry name" value="TNASE_3"/>
    <property type="match status" value="1"/>
</dbReference>
<proteinExistence type="predicted"/>
<protein>
    <submittedName>
        <fullName evidence="2">Nuclease</fullName>
        <ecNumber evidence="2">3.1.31.1</ecNumber>
    </submittedName>
</protein>
<evidence type="ECO:0000259" key="1">
    <source>
        <dbReference type="PROSITE" id="PS50830"/>
    </source>
</evidence>
<dbReference type="InterPro" id="IPR002071">
    <property type="entry name" value="Thermonucl_AS"/>
</dbReference>
<dbReference type="EMBL" id="AFHS01000052">
    <property type="protein sequence ID" value="EGK07975.1"/>
    <property type="molecule type" value="Genomic_DNA"/>
</dbReference>
<accession>F5S8Z9</accession>
<dbReference type="InterPro" id="IPR035437">
    <property type="entry name" value="SNase_OB-fold_sf"/>
</dbReference>
<evidence type="ECO:0000313" key="2">
    <source>
        <dbReference type="EMBL" id="EGK07975.1"/>
    </source>
</evidence>
<dbReference type="InterPro" id="IPR016071">
    <property type="entry name" value="Staphylococal_nuclease_OB-fold"/>
</dbReference>
<keyword evidence="2" id="KW-0378">Hydrolase</keyword>
<dbReference type="Proteomes" id="UP000004207">
    <property type="component" value="Unassembled WGS sequence"/>
</dbReference>
<dbReference type="Pfam" id="PF00565">
    <property type="entry name" value="SNase"/>
    <property type="match status" value="1"/>
</dbReference>